<dbReference type="Pfam" id="PF20563">
    <property type="entry name" value="DUF6773"/>
    <property type="match status" value="1"/>
</dbReference>
<evidence type="ECO:0000256" key="1">
    <source>
        <dbReference type="SAM" id="Phobius"/>
    </source>
</evidence>
<sequence>MDVFKRTKKNTDERIENIRNKIFKEMYYVVMTICLISIFFKMYKFGIGESALMEEAILELVILIVGGVYFLARSIFLGVFWDEVEIHDRTSKTPMSKKTIFRSVGLALLIAITMGINSAVSYADSTSQGFWYFIQVLFVSLMIYLPILLILFGGIYMLAKKISMTSRKS</sequence>
<evidence type="ECO:0000313" key="2">
    <source>
        <dbReference type="EMBL" id="PZX05574.1"/>
    </source>
</evidence>
<keyword evidence="1" id="KW-1133">Transmembrane helix</keyword>
<dbReference type="OrthoDB" id="2656129at2"/>
<dbReference type="InterPro" id="IPR046664">
    <property type="entry name" value="DUF6773"/>
</dbReference>
<proteinExistence type="predicted"/>
<accession>A0A2W7N2M5</accession>
<feature type="transmembrane region" description="Helical" evidence="1">
    <location>
        <begin position="26"/>
        <end position="44"/>
    </location>
</feature>
<feature type="transmembrane region" description="Helical" evidence="1">
    <location>
        <begin position="100"/>
        <end position="120"/>
    </location>
</feature>
<dbReference type="Proteomes" id="UP000248646">
    <property type="component" value="Unassembled WGS sequence"/>
</dbReference>
<feature type="transmembrane region" description="Helical" evidence="1">
    <location>
        <begin position="56"/>
        <end position="80"/>
    </location>
</feature>
<organism evidence="2 3">
    <name type="scientific">Psychrobacillus insolitus</name>
    <dbReference type="NCBI Taxonomy" id="1461"/>
    <lineage>
        <taxon>Bacteria</taxon>
        <taxon>Bacillati</taxon>
        <taxon>Bacillota</taxon>
        <taxon>Bacilli</taxon>
        <taxon>Bacillales</taxon>
        <taxon>Bacillaceae</taxon>
        <taxon>Psychrobacillus</taxon>
    </lineage>
</organism>
<keyword evidence="3" id="KW-1185">Reference proteome</keyword>
<keyword evidence="1" id="KW-0812">Transmembrane</keyword>
<name>A0A2W7N2M5_9BACI</name>
<gene>
    <name evidence="2" type="ORF">C7437_10226</name>
</gene>
<dbReference type="AlphaFoldDB" id="A0A2W7N2M5"/>
<dbReference type="RefSeq" id="WP_111439035.1">
    <property type="nucleotide sequence ID" value="NZ_QKZI01000002.1"/>
</dbReference>
<protein>
    <submittedName>
        <fullName evidence="2">Uncharacterized protein</fullName>
    </submittedName>
</protein>
<evidence type="ECO:0000313" key="3">
    <source>
        <dbReference type="Proteomes" id="UP000248646"/>
    </source>
</evidence>
<comment type="caution">
    <text evidence="2">The sequence shown here is derived from an EMBL/GenBank/DDBJ whole genome shotgun (WGS) entry which is preliminary data.</text>
</comment>
<feature type="transmembrane region" description="Helical" evidence="1">
    <location>
        <begin position="132"/>
        <end position="159"/>
    </location>
</feature>
<keyword evidence="1" id="KW-0472">Membrane</keyword>
<reference evidence="2 3" key="1">
    <citation type="submission" date="2018-06" db="EMBL/GenBank/DDBJ databases">
        <title>Genomic Encyclopedia of Type Strains, Phase IV (KMG-IV): sequencing the most valuable type-strain genomes for metagenomic binning, comparative biology and taxonomic classification.</title>
        <authorList>
            <person name="Goeker M."/>
        </authorList>
    </citation>
    <scope>NUCLEOTIDE SEQUENCE [LARGE SCALE GENOMIC DNA]</scope>
    <source>
        <strain evidence="2 3">DSM 5</strain>
    </source>
</reference>
<dbReference type="EMBL" id="QKZI01000002">
    <property type="protein sequence ID" value="PZX05574.1"/>
    <property type="molecule type" value="Genomic_DNA"/>
</dbReference>